<organism evidence="9">
    <name type="scientific">freshwater metagenome</name>
    <dbReference type="NCBI Taxonomy" id="449393"/>
    <lineage>
        <taxon>unclassified sequences</taxon>
        <taxon>metagenomes</taxon>
        <taxon>ecological metagenomes</taxon>
    </lineage>
</organism>
<dbReference type="SUPFAM" id="SSF103473">
    <property type="entry name" value="MFS general substrate transporter"/>
    <property type="match status" value="1"/>
</dbReference>
<dbReference type="InterPro" id="IPR050171">
    <property type="entry name" value="MFS_Transporters"/>
</dbReference>
<feature type="transmembrane region" description="Helical" evidence="7">
    <location>
        <begin position="221"/>
        <end position="242"/>
    </location>
</feature>
<evidence type="ECO:0000256" key="3">
    <source>
        <dbReference type="ARBA" id="ARBA00022475"/>
    </source>
</evidence>
<dbReference type="GO" id="GO:0005886">
    <property type="term" value="C:plasma membrane"/>
    <property type="evidence" value="ECO:0007669"/>
    <property type="project" value="UniProtKB-SubCell"/>
</dbReference>
<dbReference type="Pfam" id="PF07690">
    <property type="entry name" value="MFS_1"/>
    <property type="match status" value="1"/>
</dbReference>
<evidence type="ECO:0000256" key="1">
    <source>
        <dbReference type="ARBA" id="ARBA00004651"/>
    </source>
</evidence>
<dbReference type="InterPro" id="IPR011701">
    <property type="entry name" value="MFS"/>
</dbReference>
<feature type="transmembrane region" description="Helical" evidence="7">
    <location>
        <begin position="172"/>
        <end position="192"/>
    </location>
</feature>
<feature type="transmembrane region" description="Helical" evidence="7">
    <location>
        <begin position="372"/>
        <end position="393"/>
    </location>
</feature>
<evidence type="ECO:0000259" key="8">
    <source>
        <dbReference type="PROSITE" id="PS50850"/>
    </source>
</evidence>
<evidence type="ECO:0000256" key="5">
    <source>
        <dbReference type="ARBA" id="ARBA00022989"/>
    </source>
</evidence>
<feature type="transmembrane region" description="Helical" evidence="7">
    <location>
        <begin position="283"/>
        <end position="302"/>
    </location>
</feature>
<feature type="domain" description="Major facilitator superfamily (MFS) profile" evidence="8">
    <location>
        <begin position="16"/>
        <end position="397"/>
    </location>
</feature>
<gene>
    <name evidence="9" type="ORF">UFOPK2399_00140</name>
</gene>
<feature type="transmembrane region" description="Helical" evidence="7">
    <location>
        <begin position="308"/>
        <end position="334"/>
    </location>
</feature>
<proteinExistence type="predicted"/>
<name>A0A6J6NG14_9ZZZZ</name>
<evidence type="ECO:0000256" key="7">
    <source>
        <dbReference type="SAM" id="Phobius"/>
    </source>
</evidence>
<evidence type="ECO:0000256" key="4">
    <source>
        <dbReference type="ARBA" id="ARBA00022692"/>
    </source>
</evidence>
<dbReference type="Gene3D" id="1.20.1250.20">
    <property type="entry name" value="MFS general substrate transporter like domains"/>
    <property type="match status" value="1"/>
</dbReference>
<feature type="transmembrane region" description="Helical" evidence="7">
    <location>
        <begin position="20"/>
        <end position="41"/>
    </location>
</feature>
<feature type="transmembrane region" description="Helical" evidence="7">
    <location>
        <begin position="53"/>
        <end position="71"/>
    </location>
</feature>
<protein>
    <submittedName>
        <fullName evidence="9">Unannotated protein</fullName>
    </submittedName>
</protein>
<evidence type="ECO:0000256" key="2">
    <source>
        <dbReference type="ARBA" id="ARBA00022448"/>
    </source>
</evidence>
<keyword evidence="2" id="KW-0813">Transport</keyword>
<evidence type="ECO:0000313" key="9">
    <source>
        <dbReference type="EMBL" id="CAB4683844.1"/>
    </source>
</evidence>
<feature type="transmembrane region" description="Helical" evidence="7">
    <location>
        <begin position="346"/>
        <end position="366"/>
    </location>
</feature>
<dbReference type="GO" id="GO:0022857">
    <property type="term" value="F:transmembrane transporter activity"/>
    <property type="evidence" value="ECO:0007669"/>
    <property type="project" value="InterPro"/>
</dbReference>
<keyword evidence="3" id="KW-1003">Cell membrane</keyword>
<dbReference type="EMBL" id="CAEZXP010000001">
    <property type="protein sequence ID" value="CAB4683844.1"/>
    <property type="molecule type" value="Genomic_DNA"/>
</dbReference>
<dbReference type="AlphaFoldDB" id="A0A6J6NG14"/>
<dbReference type="InterPro" id="IPR020846">
    <property type="entry name" value="MFS_dom"/>
</dbReference>
<dbReference type="InterPro" id="IPR036259">
    <property type="entry name" value="MFS_trans_sf"/>
</dbReference>
<keyword evidence="5 7" id="KW-1133">Transmembrane helix</keyword>
<keyword evidence="6 7" id="KW-0472">Membrane</keyword>
<comment type="subcellular location">
    <subcellularLocation>
        <location evidence="1">Cell membrane</location>
        <topology evidence="1">Multi-pass membrane protein</topology>
    </subcellularLocation>
</comment>
<evidence type="ECO:0000256" key="6">
    <source>
        <dbReference type="ARBA" id="ARBA00023136"/>
    </source>
</evidence>
<dbReference type="PANTHER" id="PTHR23517">
    <property type="entry name" value="RESISTANCE PROTEIN MDTM, PUTATIVE-RELATED-RELATED"/>
    <property type="match status" value="1"/>
</dbReference>
<feature type="transmembrane region" description="Helical" evidence="7">
    <location>
        <begin position="83"/>
        <end position="116"/>
    </location>
</feature>
<feature type="transmembrane region" description="Helical" evidence="7">
    <location>
        <begin position="254"/>
        <end position="271"/>
    </location>
</feature>
<keyword evidence="4 7" id="KW-0812">Transmembrane</keyword>
<accession>A0A6J6NG14</accession>
<sequence length="407" mass="42972">MRRLIHIAFGPDLDKAIRPVLLVGFGGTFAMTILFPYLGIYALRELGASQSQLAITFVVSALLAAAGGYTAGHLSDRIGRRRILLAGWVCTGTVPLGLALVGHHVLIGLAFVAAYGASGALGESAGQALIADLVPPEKQSLAYASERVAENLGVCFGPPVGALLLLAHDWRILFLTVVALVIGVFAIAYRLIPHRGTYAPAAGTPRPPSLPIIRRDRRFQLFLTFNVLAGMTYVGFDSVFAISLTESHGFSPSQVGLILVVNPILITFTQVRLTRRLNNVSPAIKLTAAMPLMGLPFLFLAVSDALPIVALLVVVFVLGEMLWVPSAQTVVAGLAPAEIRGAYMGFYGGTFQVAWALTPFFGLQIRHSFGDFAMWIAIAAISVLASAAGAFAARGPRVAAAVASATQ</sequence>
<reference evidence="9" key="1">
    <citation type="submission" date="2020-05" db="EMBL/GenBank/DDBJ databases">
        <authorList>
            <person name="Chiriac C."/>
            <person name="Salcher M."/>
            <person name="Ghai R."/>
            <person name="Kavagutti S V."/>
        </authorList>
    </citation>
    <scope>NUCLEOTIDE SEQUENCE</scope>
</reference>
<dbReference type="PANTHER" id="PTHR23517:SF3">
    <property type="entry name" value="INTEGRAL MEMBRANE TRANSPORT PROTEIN"/>
    <property type="match status" value="1"/>
</dbReference>
<dbReference type="PROSITE" id="PS50850">
    <property type="entry name" value="MFS"/>
    <property type="match status" value="1"/>
</dbReference>